<dbReference type="GO" id="GO:0005524">
    <property type="term" value="F:ATP binding"/>
    <property type="evidence" value="ECO:0007669"/>
    <property type="project" value="UniProtKB-KW"/>
</dbReference>
<keyword evidence="1" id="KW-0813">Transport</keyword>
<keyword evidence="3" id="KW-0067">ATP-binding</keyword>
<dbReference type="PROSITE" id="PS50893">
    <property type="entry name" value="ABC_TRANSPORTER_2"/>
    <property type="match status" value="1"/>
</dbReference>
<dbReference type="Pfam" id="PF00005">
    <property type="entry name" value="ABC_tran"/>
    <property type="match status" value="1"/>
</dbReference>
<evidence type="ECO:0000256" key="2">
    <source>
        <dbReference type="ARBA" id="ARBA00022741"/>
    </source>
</evidence>
<dbReference type="PANTHER" id="PTHR42939:SF1">
    <property type="entry name" value="ABC TRANSPORTER ATP-BINDING PROTEIN ALBC-RELATED"/>
    <property type="match status" value="1"/>
</dbReference>
<dbReference type="InterPro" id="IPR003593">
    <property type="entry name" value="AAA+_ATPase"/>
</dbReference>
<dbReference type="Proteomes" id="UP000007939">
    <property type="component" value="Chromosome"/>
</dbReference>
<evidence type="ECO:0000256" key="3">
    <source>
        <dbReference type="ARBA" id="ARBA00022840"/>
    </source>
</evidence>
<dbReference type="InterPro" id="IPR003439">
    <property type="entry name" value="ABC_transporter-like_ATP-bd"/>
</dbReference>
<evidence type="ECO:0000313" key="5">
    <source>
        <dbReference type="EMBL" id="AEC01936.1"/>
    </source>
</evidence>
<reference evidence="6" key="1">
    <citation type="submission" date="2011-04" db="EMBL/GenBank/DDBJ databases">
        <title>The complete genome of Spirochaeta coccoides DSM 17374.</title>
        <authorList>
            <person name="Lucas S."/>
            <person name="Copeland A."/>
            <person name="Lapidus A."/>
            <person name="Bruce D."/>
            <person name="Goodwin L."/>
            <person name="Pitluck S."/>
            <person name="Peters L."/>
            <person name="Kyrpides N."/>
            <person name="Mavromatis K."/>
            <person name="Pagani I."/>
            <person name="Ivanova N."/>
            <person name="Ovchinnikova G."/>
            <person name="Lu M."/>
            <person name="Detter J.C."/>
            <person name="Tapia R."/>
            <person name="Han C."/>
            <person name="Land M."/>
            <person name="Hauser L."/>
            <person name="Markowitz V."/>
            <person name="Cheng J.-F."/>
            <person name="Hugenholtz P."/>
            <person name="Woyke T."/>
            <person name="Wu D."/>
            <person name="Spring S."/>
            <person name="Schroeder M."/>
            <person name="Brambilla E."/>
            <person name="Klenk H.-P."/>
            <person name="Eisen J.A."/>
        </authorList>
    </citation>
    <scope>NUCLEOTIDE SEQUENCE [LARGE SCALE GENOMIC DNA]</scope>
    <source>
        <strain evidence="6">ATCC BAA-1237 / DSM 17374 / SPN1</strain>
    </source>
</reference>
<dbReference type="SUPFAM" id="SSF52540">
    <property type="entry name" value="P-loop containing nucleoside triphosphate hydrolases"/>
    <property type="match status" value="1"/>
</dbReference>
<evidence type="ECO:0000256" key="1">
    <source>
        <dbReference type="ARBA" id="ARBA00022448"/>
    </source>
</evidence>
<sequence>MNDDRVETDASGGEDEILIGFSHVTKRYAIQAEPALSEVSFSVRAGEIFGFLGPNGAGKTTAIKTMTGMLMPDSGIVKICGFRITDSPEDVKKIIGYVPDEPLFYENMTGRSYSRFICDIFQTGPERDERIERMAQVFSFSEALDAKISSYSHGMKQKLGIICALAHAPRVLILDEPMVGLDPRSVYLLKDVMREFCNLGGSVFFSTHVLDVAERLCDRVGIISRGRLLFEGTFDELKETSGSTGTATLEELFLKLTGEDSASLEHAGKSVKEALL</sequence>
<reference evidence="5 6" key="2">
    <citation type="journal article" date="2012" name="Stand. Genomic Sci.">
        <title>Complete genome sequence of the termite hindgut bacterium Spirochaeta coccoides type strain (SPN1(T)), reclassification in the genus Sphaerochaeta as Sphaerochaeta coccoides comb. nov. and emendations of the family Spirochaetaceae and the genus Sphaerochaeta.</title>
        <authorList>
            <person name="Abt B."/>
            <person name="Han C."/>
            <person name="Scheuner C."/>
            <person name="Lu M."/>
            <person name="Lapidus A."/>
            <person name="Nolan M."/>
            <person name="Lucas S."/>
            <person name="Hammon N."/>
            <person name="Deshpande S."/>
            <person name="Cheng J.F."/>
            <person name="Tapia R."/>
            <person name="Goodwin L.A."/>
            <person name="Pitluck S."/>
            <person name="Liolios K."/>
            <person name="Pagani I."/>
            <person name="Ivanova N."/>
            <person name="Mavromatis K."/>
            <person name="Mikhailova N."/>
            <person name="Huntemann M."/>
            <person name="Pati A."/>
            <person name="Chen A."/>
            <person name="Palaniappan K."/>
            <person name="Land M."/>
            <person name="Hauser L."/>
            <person name="Brambilla E.M."/>
            <person name="Rohde M."/>
            <person name="Spring S."/>
            <person name="Gronow S."/>
            <person name="Goker M."/>
            <person name="Woyke T."/>
            <person name="Bristow J."/>
            <person name="Eisen J.A."/>
            <person name="Markowitz V."/>
            <person name="Hugenholtz P."/>
            <person name="Kyrpides N.C."/>
            <person name="Klenk H.P."/>
            <person name="Detter J.C."/>
        </authorList>
    </citation>
    <scope>NUCLEOTIDE SEQUENCE [LARGE SCALE GENOMIC DNA]</scope>
    <source>
        <strain evidence="6">ATCC BAA-1237 / DSM 17374 / SPN1</strain>
    </source>
</reference>
<dbReference type="GO" id="GO:0016887">
    <property type="term" value="F:ATP hydrolysis activity"/>
    <property type="evidence" value="ECO:0007669"/>
    <property type="project" value="InterPro"/>
</dbReference>
<evidence type="ECO:0000259" key="4">
    <source>
        <dbReference type="PROSITE" id="PS50893"/>
    </source>
</evidence>
<keyword evidence="6" id="KW-1185">Reference proteome</keyword>
<dbReference type="SMART" id="SM00382">
    <property type="entry name" value="AAA"/>
    <property type="match status" value="1"/>
</dbReference>
<keyword evidence="2" id="KW-0547">Nucleotide-binding</keyword>
<dbReference type="Gene3D" id="3.40.50.300">
    <property type="entry name" value="P-loop containing nucleotide triphosphate hydrolases"/>
    <property type="match status" value="1"/>
</dbReference>
<dbReference type="PROSITE" id="PS00211">
    <property type="entry name" value="ABC_TRANSPORTER_1"/>
    <property type="match status" value="1"/>
</dbReference>
<dbReference type="EMBL" id="CP002659">
    <property type="protein sequence ID" value="AEC01936.1"/>
    <property type="molecule type" value="Genomic_DNA"/>
</dbReference>
<name>F4GLG6_PARC1</name>
<dbReference type="CDD" id="cd03230">
    <property type="entry name" value="ABC_DR_subfamily_A"/>
    <property type="match status" value="1"/>
</dbReference>
<dbReference type="eggNOG" id="COG1131">
    <property type="taxonomic scope" value="Bacteria"/>
</dbReference>
<dbReference type="AlphaFoldDB" id="F4GLG6"/>
<accession>F4GLG6</accession>
<feature type="domain" description="ABC transporter" evidence="4">
    <location>
        <begin position="19"/>
        <end position="250"/>
    </location>
</feature>
<dbReference type="RefSeq" id="WP_013739332.1">
    <property type="nucleotide sequence ID" value="NC_015436.1"/>
</dbReference>
<organism evidence="5 6">
    <name type="scientific">Parasphaerochaeta coccoides (strain ATCC BAA-1237 / DSM 17374 / SPN1)</name>
    <name type="common">Sphaerochaeta coccoides</name>
    <dbReference type="NCBI Taxonomy" id="760011"/>
    <lineage>
        <taxon>Bacteria</taxon>
        <taxon>Pseudomonadati</taxon>
        <taxon>Spirochaetota</taxon>
        <taxon>Spirochaetia</taxon>
        <taxon>Spirochaetales</taxon>
        <taxon>Sphaerochaetaceae</taxon>
        <taxon>Parasphaerochaeta</taxon>
    </lineage>
</organism>
<dbReference type="InterPro" id="IPR027417">
    <property type="entry name" value="P-loop_NTPase"/>
</dbReference>
<proteinExistence type="predicted"/>
<dbReference type="STRING" id="760011.Spico_0710"/>
<dbReference type="HOGENOM" id="CLU_000604_1_2_12"/>
<evidence type="ECO:0000313" key="6">
    <source>
        <dbReference type="Proteomes" id="UP000007939"/>
    </source>
</evidence>
<dbReference type="InterPro" id="IPR051782">
    <property type="entry name" value="ABC_Transporter_VariousFunc"/>
</dbReference>
<dbReference type="KEGG" id="scc:Spico_0710"/>
<gene>
    <name evidence="5" type="ordered locus">Spico_0710</name>
</gene>
<dbReference type="InterPro" id="IPR017871">
    <property type="entry name" value="ABC_transporter-like_CS"/>
</dbReference>
<protein>
    <submittedName>
        <fullName evidence="5">ABC transporter related protein</fullName>
    </submittedName>
</protein>
<dbReference type="PANTHER" id="PTHR42939">
    <property type="entry name" value="ABC TRANSPORTER ATP-BINDING PROTEIN ALBC-RELATED"/>
    <property type="match status" value="1"/>
</dbReference>